<dbReference type="InterPro" id="IPR012312">
    <property type="entry name" value="Hemerythrin-like"/>
</dbReference>
<reference evidence="3" key="1">
    <citation type="journal article" date="2019" name="Int. J. Syst. Evol. Microbiol.">
        <title>The Global Catalogue of Microorganisms (GCM) 10K type strain sequencing project: providing services to taxonomists for standard genome sequencing and annotation.</title>
        <authorList>
            <consortium name="The Broad Institute Genomics Platform"/>
            <consortium name="The Broad Institute Genome Sequencing Center for Infectious Disease"/>
            <person name="Wu L."/>
            <person name="Ma J."/>
        </authorList>
    </citation>
    <scope>NUCLEOTIDE SEQUENCE [LARGE SCALE GENOMIC DNA]</scope>
    <source>
        <strain evidence="3">JCM 16953</strain>
    </source>
</reference>
<evidence type="ECO:0000313" key="2">
    <source>
        <dbReference type="EMBL" id="GAA3803998.1"/>
    </source>
</evidence>
<dbReference type="CDD" id="cd12108">
    <property type="entry name" value="Hr-like"/>
    <property type="match status" value="1"/>
</dbReference>
<comment type="caution">
    <text evidence="2">The sequence shown here is derived from an EMBL/GenBank/DDBJ whole genome shotgun (WGS) entry which is preliminary data.</text>
</comment>
<name>A0ABP7HWG6_9ACTN</name>
<evidence type="ECO:0000259" key="1">
    <source>
        <dbReference type="Pfam" id="PF01814"/>
    </source>
</evidence>
<protein>
    <recommendedName>
        <fullName evidence="1">Hemerythrin-like domain-containing protein</fullName>
    </recommendedName>
</protein>
<dbReference type="Pfam" id="PF01814">
    <property type="entry name" value="Hemerythrin"/>
    <property type="match status" value="1"/>
</dbReference>
<feature type="domain" description="Hemerythrin-like" evidence="1">
    <location>
        <begin position="9"/>
        <end position="135"/>
    </location>
</feature>
<dbReference type="Proteomes" id="UP001501821">
    <property type="component" value="Unassembled WGS sequence"/>
</dbReference>
<organism evidence="2 3">
    <name type="scientific">Nocardioides panacisoli</name>
    <dbReference type="NCBI Taxonomy" id="627624"/>
    <lineage>
        <taxon>Bacteria</taxon>
        <taxon>Bacillati</taxon>
        <taxon>Actinomycetota</taxon>
        <taxon>Actinomycetes</taxon>
        <taxon>Propionibacteriales</taxon>
        <taxon>Nocardioidaceae</taxon>
        <taxon>Nocardioides</taxon>
    </lineage>
</organism>
<proteinExistence type="predicted"/>
<keyword evidence="3" id="KW-1185">Reference proteome</keyword>
<gene>
    <name evidence="2" type="ORF">GCM10022242_04190</name>
</gene>
<evidence type="ECO:0000313" key="3">
    <source>
        <dbReference type="Proteomes" id="UP001501821"/>
    </source>
</evidence>
<accession>A0ABP7HWG6</accession>
<dbReference type="RefSeq" id="WP_344772130.1">
    <property type="nucleotide sequence ID" value="NZ_BAABAH010000001.1"/>
</dbReference>
<sequence>MAQMSMNKAIHGAFRRDLARFLDAFDRFSDGDTRRAADLGRAWQNFDTELDHHHHGEHEIAWPALRAVGVSDELITQLDGEHEAMVTALEKARGAVKTFAVSATKGDADVAREAVASLQAVMETHMTHEEAEIEPVFLANEGSEPLKEMGRKFGRERSPMAAGRFFAWVSDGASPEETAAIKEQVPGPVLLLIGGLFGRGYRREVAPVWRA</sequence>
<dbReference type="Gene3D" id="1.20.120.520">
    <property type="entry name" value="nmb1532 protein domain like"/>
    <property type="match status" value="1"/>
</dbReference>
<dbReference type="EMBL" id="BAABAH010000001">
    <property type="protein sequence ID" value="GAA3803998.1"/>
    <property type="molecule type" value="Genomic_DNA"/>
</dbReference>